<dbReference type="Proteomes" id="UP000070444">
    <property type="component" value="Unassembled WGS sequence"/>
</dbReference>
<dbReference type="FunFam" id="1.20.5.1500:FF:000001">
    <property type="entry name" value="Nucleosome assembly protein 1-like 1"/>
    <property type="match status" value="1"/>
</dbReference>
<evidence type="ECO:0000256" key="2">
    <source>
        <dbReference type="RuleBase" id="RU003876"/>
    </source>
</evidence>
<evidence type="ECO:0000256" key="3">
    <source>
        <dbReference type="SAM" id="MobiDB-lite"/>
    </source>
</evidence>
<dbReference type="AlphaFoldDB" id="A0A137P7Z5"/>
<gene>
    <name evidence="4" type="ORF">CONCODRAFT_78519</name>
</gene>
<dbReference type="GO" id="GO:0006334">
    <property type="term" value="P:nucleosome assembly"/>
    <property type="evidence" value="ECO:0007669"/>
    <property type="project" value="InterPro"/>
</dbReference>
<evidence type="ECO:0000313" key="4">
    <source>
        <dbReference type="EMBL" id="KXN71133.1"/>
    </source>
</evidence>
<dbReference type="Gene3D" id="1.20.5.1500">
    <property type="match status" value="1"/>
</dbReference>
<feature type="region of interest" description="Disordered" evidence="3">
    <location>
        <begin position="285"/>
        <end position="335"/>
    </location>
</feature>
<organism evidence="4 5">
    <name type="scientific">Conidiobolus coronatus (strain ATCC 28846 / CBS 209.66 / NRRL 28638)</name>
    <name type="common">Delacroixia coronata</name>
    <dbReference type="NCBI Taxonomy" id="796925"/>
    <lineage>
        <taxon>Eukaryota</taxon>
        <taxon>Fungi</taxon>
        <taxon>Fungi incertae sedis</taxon>
        <taxon>Zoopagomycota</taxon>
        <taxon>Entomophthoromycotina</taxon>
        <taxon>Entomophthoromycetes</taxon>
        <taxon>Entomophthorales</taxon>
        <taxon>Ancylistaceae</taxon>
        <taxon>Conidiobolus</taxon>
    </lineage>
</organism>
<dbReference type="Pfam" id="PF00956">
    <property type="entry name" value="NAP"/>
    <property type="match status" value="1"/>
</dbReference>
<proteinExistence type="inferred from homology"/>
<protein>
    <submittedName>
        <fullName evidence="4">NAP-domain-containing protein</fullName>
    </submittedName>
</protein>
<name>A0A137P7Z5_CONC2</name>
<dbReference type="SUPFAM" id="SSF143113">
    <property type="entry name" value="NAP-like"/>
    <property type="match status" value="1"/>
</dbReference>
<dbReference type="PANTHER" id="PTHR11875">
    <property type="entry name" value="TESTIS-SPECIFIC Y-ENCODED PROTEIN"/>
    <property type="match status" value="1"/>
</dbReference>
<dbReference type="OMA" id="AAECKQN"/>
<dbReference type="InterPro" id="IPR037231">
    <property type="entry name" value="NAP-like_sf"/>
</dbReference>
<dbReference type="InterPro" id="IPR002164">
    <property type="entry name" value="NAP_family"/>
</dbReference>
<comment type="similarity">
    <text evidence="1 2">Belongs to the nucleosome assembly protein (NAP) family.</text>
</comment>
<reference evidence="4 5" key="1">
    <citation type="journal article" date="2015" name="Genome Biol. Evol.">
        <title>Phylogenomic analyses indicate that early fungi evolved digesting cell walls of algal ancestors of land plants.</title>
        <authorList>
            <person name="Chang Y."/>
            <person name="Wang S."/>
            <person name="Sekimoto S."/>
            <person name="Aerts A.L."/>
            <person name="Choi C."/>
            <person name="Clum A."/>
            <person name="LaButti K.M."/>
            <person name="Lindquist E.A."/>
            <person name="Yee Ngan C."/>
            <person name="Ohm R.A."/>
            <person name="Salamov A.A."/>
            <person name="Grigoriev I.V."/>
            <person name="Spatafora J.W."/>
            <person name="Berbee M.L."/>
        </authorList>
    </citation>
    <scope>NUCLEOTIDE SEQUENCE [LARGE SCALE GENOMIC DNA]</scope>
    <source>
        <strain evidence="4 5">NRRL 28638</strain>
    </source>
</reference>
<sequence>MTLEDSRFGVVPVANTLEALPTTVLKRVYGLKGVQTQHTELEKKFQAEIHELEKKYNALYAPLYEKRLQIISGASEPEASEIEAGKTAVEAEDLLPTKEPLTEGDDINGIPEFWLIALKNNQIIEGGITDKDAEALKSLTDVKIEYIDATKFQLNFHFAENAYFTNTVLSKTFTYQESPISGAHIPFQAEGTTIEWKEGQNLTVEVKSKKQRHKETNKTRVVKKTVPADTFFNFFATRKISEDDEDEDEDVYDFLELDFEIGEEIKDKIVPHAIDWFTGKASELEGLEYGDDEEFDYEGDEYNYQSTDDDDEDDEEDEEATLKNSREQAPECKQQ</sequence>
<dbReference type="Gene3D" id="3.30.1120.90">
    <property type="entry name" value="Nucleosome assembly protein"/>
    <property type="match status" value="1"/>
</dbReference>
<keyword evidence="5" id="KW-1185">Reference proteome</keyword>
<accession>A0A137P7Z5</accession>
<feature type="compositionally biased region" description="Acidic residues" evidence="3">
    <location>
        <begin position="285"/>
        <end position="319"/>
    </location>
</feature>
<feature type="compositionally biased region" description="Basic and acidic residues" evidence="3">
    <location>
        <begin position="320"/>
        <end position="335"/>
    </location>
</feature>
<evidence type="ECO:0000256" key="1">
    <source>
        <dbReference type="ARBA" id="ARBA00009947"/>
    </source>
</evidence>
<dbReference type="EMBL" id="KQ964483">
    <property type="protein sequence ID" value="KXN71133.1"/>
    <property type="molecule type" value="Genomic_DNA"/>
</dbReference>
<dbReference type="OrthoDB" id="27325at2759"/>
<dbReference type="GO" id="GO:0005634">
    <property type="term" value="C:nucleus"/>
    <property type="evidence" value="ECO:0007669"/>
    <property type="project" value="InterPro"/>
</dbReference>
<dbReference type="STRING" id="796925.A0A137P7Z5"/>
<evidence type="ECO:0000313" key="5">
    <source>
        <dbReference type="Proteomes" id="UP000070444"/>
    </source>
</evidence>